<sequence>MVSAEEGEQISGKGARIRARAGQFGCRFGFVEAMVTGWDGGMRLLGSPDWWHQLGRKSPSWWSEFLAAVQKERRGWAEVNRRQSIVGMQRERTTIAGLAVGSGEVQVRGTAAARLNRKRRWRRGGKGRGDGSCRAATASVKAGLGRDVGLPAAQRNAGWVQRRLEDTVTTWTERMRIEHGGEKLTVV</sequence>
<protein>
    <submittedName>
        <fullName evidence="1">Uncharacterized protein</fullName>
    </submittedName>
</protein>
<comment type="caution">
    <text evidence="1">The sequence shown here is derived from an EMBL/GenBank/DDBJ whole genome shotgun (WGS) entry which is preliminary data.</text>
</comment>
<organism evidence="1 2">
    <name type="scientific">Rubus argutus</name>
    <name type="common">Southern blackberry</name>
    <dbReference type="NCBI Taxonomy" id="59490"/>
    <lineage>
        <taxon>Eukaryota</taxon>
        <taxon>Viridiplantae</taxon>
        <taxon>Streptophyta</taxon>
        <taxon>Embryophyta</taxon>
        <taxon>Tracheophyta</taxon>
        <taxon>Spermatophyta</taxon>
        <taxon>Magnoliopsida</taxon>
        <taxon>eudicotyledons</taxon>
        <taxon>Gunneridae</taxon>
        <taxon>Pentapetalae</taxon>
        <taxon>rosids</taxon>
        <taxon>fabids</taxon>
        <taxon>Rosales</taxon>
        <taxon>Rosaceae</taxon>
        <taxon>Rosoideae</taxon>
        <taxon>Rosoideae incertae sedis</taxon>
        <taxon>Rubus</taxon>
    </lineage>
</organism>
<accession>A0AAW1WD13</accession>
<evidence type="ECO:0000313" key="2">
    <source>
        <dbReference type="Proteomes" id="UP001457282"/>
    </source>
</evidence>
<dbReference type="AlphaFoldDB" id="A0AAW1WD13"/>
<proteinExistence type="predicted"/>
<gene>
    <name evidence="1" type="ORF">M0R45_030843</name>
</gene>
<name>A0AAW1WD13_RUBAR</name>
<dbReference type="Proteomes" id="UP001457282">
    <property type="component" value="Unassembled WGS sequence"/>
</dbReference>
<dbReference type="EMBL" id="JBEDUW010000006">
    <property type="protein sequence ID" value="KAK9922377.1"/>
    <property type="molecule type" value="Genomic_DNA"/>
</dbReference>
<evidence type="ECO:0000313" key="1">
    <source>
        <dbReference type="EMBL" id="KAK9922377.1"/>
    </source>
</evidence>
<keyword evidence="2" id="KW-1185">Reference proteome</keyword>
<reference evidence="1 2" key="1">
    <citation type="journal article" date="2023" name="G3 (Bethesda)">
        <title>A chromosome-length genome assembly and annotation of blackberry (Rubus argutus, cv. 'Hillquist').</title>
        <authorList>
            <person name="Bruna T."/>
            <person name="Aryal R."/>
            <person name="Dudchenko O."/>
            <person name="Sargent D.J."/>
            <person name="Mead D."/>
            <person name="Buti M."/>
            <person name="Cavallini A."/>
            <person name="Hytonen T."/>
            <person name="Andres J."/>
            <person name="Pham M."/>
            <person name="Weisz D."/>
            <person name="Mascagni F."/>
            <person name="Usai G."/>
            <person name="Natali L."/>
            <person name="Bassil N."/>
            <person name="Fernandez G.E."/>
            <person name="Lomsadze A."/>
            <person name="Armour M."/>
            <person name="Olukolu B."/>
            <person name="Poorten T."/>
            <person name="Britton C."/>
            <person name="Davik J."/>
            <person name="Ashrafi H."/>
            <person name="Aiden E.L."/>
            <person name="Borodovsky M."/>
            <person name="Worthington M."/>
        </authorList>
    </citation>
    <scope>NUCLEOTIDE SEQUENCE [LARGE SCALE GENOMIC DNA]</scope>
    <source>
        <strain evidence="1">PI 553951</strain>
    </source>
</reference>